<accession>A0A975H9P2</accession>
<reference evidence="3 4" key="1">
    <citation type="submission" date="2021-03" db="EMBL/GenBank/DDBJ databases">
        <title>Complete genome of Polaribacter_sp.SM13.</title>
        <authorList>
            <person name="Jeong S.W."/>
            <person name="Bae J.W."/>
        </authorList>
    </citation>
    <scope>NUCLEOTIDE SEQUENCE [LARGE SCALE GENOMIC DNA]</scope>
    <source>
        <strain evidence="3 4">SM13</strain>
    </source>
</reference>
<keyword evidence="4" id="KW-1185">Reference proteome</keyword>
<dbReference type="SUPFAM" id="SSF50156">
    <property type="entry name" value="PDZ domain-like"/>
    <property type="match status" value="1"/>
</dbReference>
<dbReference type="PANTHER" id="PTHR32060">
    <property type="entry name" value="TAIL-SPECIFIC PROTEASE"/>
    <property type="match status" value="1"/>
</dbReference>
<dbReference type="RefSeq" id="WP_208079156.1">
    <property type="nucleotide sequence ID" value="NZ_CP071869.1"/>
</dbReference>
<dbReference type="GO" id="GO:0006508">
    <property type="term" value="P:proteolysis"/>
    <property type="evidence" value="ECO:0007669"/>
    <property type="project" value="InterPro"/>
</dbReference>
<evidence type="ECO:0000313" key="4">
    <source>
        <dbReference type="Proteomes" id="UP000663920"/>
    </source>
</evidence>
<dbReference type="Pfam" id="PF03572">
    <property type="entry name" value="Peptidase_S41"/>
    <property type="match status" value="1"/>
</dbReference>
<dbReference type="InterPro" id="IPR041613">
    <property type="entry name" value="Pept_S41_N"/>
</dbReference>
<dbReference type="Gene3D" id="3.90.226.10">
    <property type="entry name" value="2-enoyl-CoA Hydratase, Chain A, domain 1"/>
    <property type="match status" value="1"/>
</dbReference>
<evidence type="ECO:0008006" key="5">
    <source>
        <dbReference type="Google" id="ProtNLM"/>
    </source>
</evidence>
<feature type="domain" description="Tail specific protease" evidence="1">
    <location>
        <begin position="218"/>
        <end position="413"/>
    </location>
</feature>
<dbReference type="KEGG" id="pcea:J3359_02385"/>
<proteinExistence type="predicted"/>
<protein>
    <recommendedName>
        <fullName evidence="5">Peptidase S41</fullName>
    </recommendedName>
</protein>
<dbReference type="InterPro" id="IPR036034">
    <property type="entry name" value="PDZ_sf"/>
</dbReference>
<dbReference type="EMBL" id="CP071869">
    <property type="protein sequence ID" value="QTE23145.1"/>
    <property type="molecule type" value="Genomic_DNA"/>
</dbReference>
<dbReference type="AlphaFoldDB" id="A0A975H9P2"/>
<dbReference type="SUPFAM" id="SSF52096">
    <property type="entry name" value="ClpP/crotonase"/>
    <property type="match status" value="1"/>
</dbReference>
<dbReference type="InterPro" id="IPR005151">
    <property type="entry name" value="Tail-specific_protease"/>
</dbReference>
<dbReference type="Pfam" id="PF18294">
    <property type="entry name" value="Pept_S41_N"/>
    <property type="match status" value="1"/>
</dbReference>
<evidence type="ECO:0000259" key="2">
    <source>
        <dbReference type="Pfam" id="PF18294"/>
    </source>
</evidence>
<dbReference type="InterPro" id="IPR029045">
    <property type="entry name" value="ClpP/crotonase-like_dom_sf"/>
</dbReference>
<dbReference type="GO" id="GO:0008236">
    <property type="term" value="F:serine-type peptidase activity"/>
    <property type="evidence" value="ECO:0007669"/>
    <property type="project" value="InterPro"/>
</dbReference>
<organism evidence="3 4">
    <name type="scientific">Polaribacter cellanae</name>
    <dbReference type="NCBI Taxonomy" id="2818493"/>
    <lineage>
        <taxon>Bacteria</taxon>
        <taxon>Pseudomonadati</taxon>
        <taxon>Bacteroidota</taxon>
        <taxon>Flavobacteriia</taxon>
        <taxon>Flavobacteriales</taxon>
        <taxon>Flavobacteriaceae</taxon>
    </lineage>
</organism>
<evidence type="ECO:0000313" key="3">
    <source>
        <dbReference type="EMBL" id="QTE23145.1"/>
    </source>
</evidence>
<dbReference type="Gene3D" id="2.30.42.10">
    <property type="match status" value="1"/>
</dbReference>
<evidence type="ECO:0000259" key="1">
    <source>
        <dbReference type="Pfam" id="PF03572"/>
    </source>
</evidence>
<dbReference type="Proteomes" id="UP000663920">
    <property type="component" value="Chromosome"/>
</dbReference>
<name>A0A975H9P2_9FLAO</name>
<dbReference type="GO" id="GO:0004175">
    <property type="term" value="F:endopeptidase activity"/>
    <property type="evidence" value="ECO:0007669"/>
    <property type="project" value="TreeGrafter"/>
</dbReference>
<dbReference type="Gene3D" id="3.30.750.170">
    <property type="match status" value="1"/>
</dbReference>
<gene>
    <name evidence="3" type="ORF">J3359_02385</name>
</gene>
<sequence length="485" mass="54817">MKNYLKAFYILFLAFSFTQCSKEYKVPDDLVVQDFVWKGLNAYYLYQDQIKDLSDRRFNSDIQLNNYLSTFLDYNELFSSLLIANDKKSTLIEDYNVLLKETPLRTAITNGMEFGIIAEQGNPDNVIGYVTHVLPNSNAASKNIERGEFFNAVNGVQLTRANFRDLLLGGADTFILNMVNFNGTTITPNAKTVSLTRENYTYPATFIEKTIPIGADNVGYLMYNNDFSKNYINELNTTFLNFKNNAVNELVLDLRYNIGTGSFVRNMAKLASLITGQFADEIFIKEKWNSKAQSWFEQNQPDSLVTKFPSKLNETTNFNSLNLKDVYIILNGDNFSGSSTVELLINSLKPYINVHLIGTQTAGNNTGSITLYNSDDYDFGNRNKSHTVALQPIVLSFYNKDDQTYKNGFTPNINLCPNENILNLGVLGERSDPILDRVLTYITSGNTGTNVVCNPNNFEYIYNSINAQRAIDKGVFIKQDLPNTN</sequence>
<feature type="domain" description="Peptidase S41 N-terminal" evidence="2">
    <location>
        <begin position="32"/>
        <end position="87"/>
    </location>
</feature>
<dbReference type="PANTHER" id="PTHR32060:SF22">
    <property type="entry name" value="CARBOXYL-TERMINAL-PROCESSING PEPTIDASE 3, CHLOROPLASTIC"/>
    <property type="match status" value="1"/>
</dbReference>